<accession>A0A399JHW0</accession>
<keyword evidence="1" id="KW-0472">Membrane</keyword>
<keyword evidence="3" id="KW-1185">Reference proteome</keyword>
<evidence type="ECO:0000313" key="3">
    <source>
        <dbReference type="Proteomes" id="UP000265419"/>
    </source>
</evidence>
<evidence type="ECO:0000256" key="1">
    <source>
        <dbReference type="SAM" id="Phobius"/>
    </source>
</evidence>
<evidence type="ECO:0000313" key="2">
    <source>
        <dbReference type="EMBL" id="RII43799.1"/>
    </source>
</evidence>
<feature type="transmembrane region" description="Helical" evidence="1">
    <location>
        <begin position="45"/>
        <end position="68"/>
    </location>
</feature>
<reference evidence="2 3" key="1">
    <citation type="submission" date="2018-07" db="EMBL/GenBank/DDBJ databases">
        <title>Arthrobacter sp. nov., isolated from raw cow's milk with high bacterial count.</title>
        <authorList>
            <person name="Hahne J."/>
            <person name="Isele D."/>
            <person name="Lipski A."/>
        </authorList>
    </citation>
    <scope>NUCLEOTIDE SEQUENCE [LARGE SCALE GENOMIC DNA]</scope>
    <source>
        <strain evidence="2 3">JZ R-35</strain>
    </source>
</reference>
<dbReference type="EMBL" id="QQXK01000001">
    <property type="protein sequence ID" value="RII43799.1"/>
    <property type="molecule type" value="Genomic_DNA"/>
</dbReference>
<proteinExistence type="predicted"/>
<gene>
    <name evidence="2" type="ORF">DWB68_00795</name>
</gene>
<sequence length="73" mass="7503">MILGAIGVLTLALAALIGVFLLHGGDTHGNNGAVDPWTTGNNPYWLVLGVNLPGVLGGLCVWGVVALARSLRR</sequence>
<comment type="caution">
    <text evidence="2">The sequence shown here is derived from an EMBL/GenBank/DDBJ whole genome shotgun (WGS) entry which is preliminary data.</text>
</comment>
<protein>
    <submittedName>
        <fullName evidence="2">Uncharacterized protein</fullName>
    </submittedName>
</protein>
<dbReference type="Proteomes" id="UP000265419">
    <property type="component" value="Unassembled WGS sequence"/>
</dbReference>
<name>A0A399JHW0_9MICC</name>
<keyword evidence="1" id="KW-1133">Transmembrane helix</keyword>
<dbReference type="AlphaFoldDB" id="A0A399JHW0"/>
<organism evidence="2 3">
    <name type="scientific">Galactobacter valiniphilus</name>
    <dbReference type="NCBI Taxonomy" id="2676122"/>
    <lineage>
        <taxon>Bacteria</taxon>
        <taxon>Bacillati</taxon>
        <taxon>Actinomycetota</taxon>
        <taxon>Actinomycetes</taxon>
        <taxon>Micrococcales</taxon>
        <taxon>Micrococcaceae</taxon>
        <taxon>Galactobacter</taxon>
    </lineage>
</organism>
<keyword evidence="1" id="KW-0812">Transmembrane</keyword>